<evidence type="ECO:0000313" key="2">
    <source>
        <dbReference type="WBParaSite" id="PgR166_g011_t01"/>
    </source>
</evidence>
<dbReference type="AlphaFoldDB" id="A0A915CGS1"/>
<evidence type="ECO:0000313" key="1">
    <source>
        <dbReference type="Proteomes" id="UP000887569"/>
    </source>
</evidence>
<dbReference type="WBParaSite" id="PgR166_g011_t01">
    <property type="protein sequence ID" value="PgR166_g011_t01"/>
    <property type="gene ID" value="PgR166_g011"/>
</dbReference>
<accession>A0A915CGS1</accession>
<name>A0A915CGS1_PARUN</name>
<sequence length="130" mass="14597">MSGVESEAVAFEAHFSVSKLVPSYNVARGLWPKLVPKATHSPAHLAISGQIRQLPGPTRAVLVQHLKDVLRYKDLQVDDAEAVWGLKTELKHHITRISRTIDVIRKNDDLAQLIVLFRINHSEMSIIAIY</sequence>
<keyword evidence="1" id="KW-1185">Reference proteome</keyword>
<organism evidence="1 2">
    <name type="scientific">Parascaris univalens</name>
    <name type="common">Nematode worm</name>
    <dbReference type="NCBI Taxonomy" id="6257"/>
    <lineage>
        <taxon>Eukaryota</taxon>
        <taxon>Metazoa</taxon>
        <taxon>Ecdysozoa</taxon>
        <taxon>Nematoda</taxon>
        <taxon>Chromadorea</taxon>
        <taxon>Rhabditida</taxon>
        <taxon>Spirurina</taxon>
        <taxon>Ascaridomorpha</taxon>
        <taxon>Ascaridoidea</taxon>
        <taxon>Ascarididae</taxon>
        <taxon>Parascaris</taxon>
    </lineage>
</organism>
<dbReference type="Proteomes" id="UP000887569">
    <property type="component" value="Unplaced"/>
</dbReference>
<proteinExistence type="predicted"/>
<protein>
    <submittedName>
        <fullName evidence="2">Uncharacterized protein</fullName>
    </submittedName>
</protein>
<reference evidence="2" key="1">
    <citation type="submission" date="2022-11" db="UniProtKB">
        <authorList>
            <consortium name="WormBaseParasite"/>
        </authorList>
    </citation>
    <scope>IDENTIFICATION</scope>
</reference>